<feature type="transmembrane region" description="Helical" evidence="2">
    <location>
        <begin position="142"/>
        <end position="160"/>
    </location>
</feature>
<keyword evidence="4" id="KW-1185">Reference proteome</keyword>
<evidence type="ECO:0000256" key="1">
    <source>
        <dbReference type="SAM" id="MobiDB-lite"/>
    </source>
</evidence>
<feature type="compositionally biased region" description="Polar residues" evidence="1">
    <location>
        <begin position="329"/>
        <end position="340"/>
    </location>
</feature>
<keyword evidence="2" id="KW-0812">Transmembrane</keyword>
<feature type="region of interest" description="Disordered" evidence="1">
    <location>
        <begin position="329"/>
        <end position="355"/>
    </location>
</feature>
<gene>
    <name evidence="3" type="ORF">PMAYCL1PPCAC_21842</name>
</gene>
<evidence type="ECO:0000313" key="4">
    <source>
        <dbReference type="Proteomes" id="UP001328107"/>
    </source>
</evidence>
<dbReference type="EMBL" id="BTRK01000005">
    <property type="protein sequence ID" value="GMR51647.1"/>
    <property type="molecule type" value="Genomic_DNA"/>
</dbReference>
<feature type="compositionally biased region" description="Acidic residues" evidence="1">
    <location>
        <begin position="53"/>
        <end position="90"/>
    </location>
</feature>
<evidence type="ECO:0000313" key="3">
    <source>
        <dbReference type="EMBL" id="GMR51647.1"/>
    </source>
</evidence>
<reference evidence="4" key="1">
    <citation type="submission" date="2022-10" db="EMBL/GenBank/DDBJ databases">
        <title>Genome assembly of Pristionchus species.</title>
        <authorList>
            <person name="Yoshida K."/>
            <person name="Sommer R.J."/>
        </authorList>
    </citation>
    <scope>NUCLEOTIDE SEQUENCE [LARGE SCALE GENOMIC DNA]</scope>
    <source>
        <strain evidence="4">RS5460</strain>
    </source>
</reference>
<sequence length="543" mass="61015">MAAARRYSESSSDSWSLVERRSSVESSDEDECEIVARDVYDDTYDNESIGNDSMEDDTDFTDSELNDDEANKDENEEQLSEEEEEEDGEVETIHEEEALADSAARHFVAAEKVVERLDELADSCDSPMEEALFSAVATPERLRLFVLLWLSITGVFVFGLERAFATHMNLITPTQSTNSEMMQAGLPSREHLSRIGVAEVRDFLNRRQLLRAPPRFELQGSYKKAYLKREGARKQEERECKGGYANTTISIRSPSTSWSQCTAADAPVVMPKPLASQLVHLPVYSPNKTRRAHFKTPLTAPRFATTSISRSNINSVQPLRPIQLQQPCIPSASRPCSPNGQLRPTRPPRSLRPSQALSMKPTTMKTRAKLTAPSVYRNYSVMRVYHDRSVRRNPKLCILPSTSLLSKKKVEKKKAVDQKKLVDRMNKRRKQQNAAAKKFNKRSAPPPVIYANASAAAANSKALMRKSSFAAGHCDRRVVKELRPLPCISYKEQLPCLAPPPRRLLTATNTKKKPTLATKIGVNASKKARSNPKKEYIRRIPLV</sequence>
<proteinExistence type="predicted"/>
<comment type="caution">
    <text evidence="3">The sequence shown here is derived from an EMBL/GenBank/DDBJ whole genome shotgun (WGS) entry which is preliminary data.</text>
</comment>
<keyword evidence="2" id="KW-1133">Transmembrane helix</keyword>
<dbReference type="AlphaFoldDB" id="A0AAN5CW36"/>
<name>A0AAN5CW36_9BILA</name>
<organism evidence="3 4">
    <name type="scientific">Pristionchus mayeri</name>
    <dbReference type="NCBI Taxonomy" id="1317129"/>
    <lineage>
        <taxon>Eukaryota</taxon>
        <taxon>Metazoa</taxon>
        <taxon>Ecdysozoa</taxon>
        <taxon>Nematoda</taxon>
        <taxon>Chromadorea</taxon>
        <taxon>Rhabditida</taxon>
        <taxon>Rhabditina</taxon>
        <taxon>Diplogasteromorpha</taxon>
        <taxon>Diplogasteroidea</taxon>
        <taxon>Neodiplogasteridae</taxon>
        <taxon>Pristionchus</taxon>
    </lineage>
</organism>
<protein>
    <submittedName>
        <fullName evidence="3">Uncharacterized protein</fullName>
    </submittedName>
</protein>
<feature type="region of interest" description="Disordered" evidence="1">
    <location>
        <begin position="1"/>
        <end position="90"/>
    </location>
</feature>
<keyword evidence="2" id="KW-0472">Membrane</keyword>
<evidence type="ECO:0000256" key="2">
    <source>
        <dbReference type="SAM" id="Phobius"/>
    </source>
</evidence>
<accession>A0AAN5CW36</accession>
<dbReference type="Proteomes" id="UP001328107">
    <property type="component" value="Unassembled WGS sequence"/>
</dbReference>
<feature type="region of interest" description="Disordered" evidence="1">
    <location>
        <begin position="424"/>
        <end position="443"/>
    </location>
</feature>